<proteinExistence type="predicted"/>
<dbReference type="GO" id="GO:0003677">
    <property type="term" value="F:DNA binding"/>
    <property type="evidence" value="ECO:0007669"/>
    <property type="project" value="UniProtKB-KW"/>
</dbReference>
<comment type="caution">
    <text evidence="3">The sequence shown here is derived from an EMBL/GenBank/DDBJ whole genome shotgun (WGS) entry which is preliminary data.</text>
</comment>
<dbReference type="AlphaFoldDB" id="A0A3E2VX14"/>
<reference evidence="3 4" key="1">
    <citation type="submission" date="2018-08" db="EMBL/GenBank/DDBJ databases">
        <title>A genome reference for cultivated species of the human gut microbiota.</title>
        <authorList>
            <person name="Zou Y."/>
            <person name="Xue W."/>
            <person name="Luo G."/>
        </authorList>
    </citation>
    <scope>NUCLEOTIDE SEQUENCE [LARGE SCALE GENOMIC DNA]</scope>
    <source>
        <strain evidence="3 4">OF01-2LB</strain>
    </source>
</reference>
<feature type="domain" description="HTH cro/C1-type" evidence="2">
    <location>
        <begin position="7"/>
        <end position="61"/>
    </location>
</feature>
<dbReference type="SUPFAM" id="SSF47413">
    <property type="entry name" value="lambda repressor-like DNA-binding domains"/>
    <property type="match status" value="1"/>
</dbReference>
<evidence type="ECO:0000256" key="1">
    <source>
        <dbReference type="ARBA" id="ARBA00023125"/>
    </source>
</evidence>
<gene>
    <name evidence="3" type="ORF">DXA38_10250</name>
</gene>
<dbReference type="SMART" id="SM00530">
    <property type="entry name" value="HTH_XRE"/>
    <property type="match status" value="1"/>
</dbReference>
<dbReference type="OrthoDB" id="9812495at2"/>
<dbReference type="Proteomes" id="UP000260025">
    <property type="component" value="Unassembled WGS sequence"/>
</dbReference>
<dbReference type="PROSITE" id="PS50943">
    <property type="entry name" value="HTH_CROC1"/>
    <property type="match status" value="1"/>
</dbReference>
<dbReference type="Pfam" id="PF01381">
    <property type="entry name" value="HTH_3"/>
    <property type="match status" value="1"/>
</dbReference>
<evidence type="ECO:0000313" key="3">
    <source>
        <dbReference type="EMBL" id="RGC15526.1"/>
    </source>
</evidence>
<dbReference type="Gene3D" id="1.10.260.40">
    <property type="entry name" value="lambda repressor-like DNA-binding domains"/>
    <property type="match status" value="1"/>
</dbReference>
<evidence type="ECO:0000259" key="2">
    <source>
        <dbReference type="PROSITE" id="PS50943"/>
    </source>
</evidence>
<organism evidence="3 4">
    <name type="scientific">Clostridium innocuum</name>
    <dbReference type="NCBI Taxonomy" id="1522"/>
    <lineage>
        <taxon>Bacteria</taxon>
        <taxon>Bacillati</taxon>
        <taxon>Bacillota</taxon>
        <taxon>Clostridia</taxon>
        <taxon>Eubacteriales</taxon>
        <taxon>Clostridiaceae</taxon>
        <taxon>Clostridium</taxon>
    </lineage>
</organism>
<dbReference type="CDD" id="cd00093">
    <property type="entry name" value="HTH_XRE"/>
    <property type="match status" value="1"/>
</dbReference>
<accession>A0A3E2VX14</accession>
<dbReference type="InterPro" id="IPR001387">
    <property type="entry name" value="Cro/C1-type_HTH"/>
</dbReference>
<dbReference type="EMBL" id="QVEV01000013">
    <property type="protein sequence ID" value="RGC15526.1"/>
    <property type="molecule type" value="Genomic_DNA"/>
</dbReference>
<name>A0A3E2VX14_CLOIN</name>
<dbReference type="PANTHER" id="PTHR46558">
    <property type="entry name" value="TRACRIPTIONAL REGULATORY PROTEIN-RELATED-RELATED"/>
    <property type="match status" value="1"/>
</dbReference>
<dbReference type="PANTHER" id="PTHR46558:SF11">
    <property type="entry name" value="HTH-TYPE TRANSCRIPTIONAL REGULATOR XRE"/>
    <property type="match status" value="1"/>
</dbReference>
<keyword evidence="1" id="KW-0238">DNA-binding</keyword>
<dbReference type="InterPro" id="IPR010982">
    <property type="entry name" value="Lambda_DNA-bd_dom_sf"/>
</dbReference>
<sequence>MDIGKNIVRLRNEKGYTQEALASLLHVSCAAVSKWEHGSSCPDISTLPILARIFDISIDELLNFEKNLSKEQVKELCEEMLQQFQQAPFAEAMAFVRRLLRQYPNSEDLKLSTARLYMQVLLLVQEEEQANEFLALAKELAKEMMLSGNLENKQLAGILTVNFMAMEQHYEEGLRILQELPKLADTASLECSLAMQIKDEEDATHMLQAHLFSHYNQLGMILLNMCNLANRHHHKEQLKDCLQLIEALNRSFRFPLSITSQLYMYTAELQDEERTLQYIKEYITQLKAMDQQQELRQTLLQSNPWFDHVQLSSTAVPKGILQGHMKEMLEEMMQYKTLQFDSVQQLLKNELRSLSD</sequence>
<evidence type="ECO:0000313" key="4">
    <source>
        <dbReference type="Proteomes" id="UP000260025"/>
    </source>
</evidence>
<protein>
    <submittedName>
        <fullName evidence="3">XRE family transcriptional regulator</fullName>
    </submittedName>
</protein>
<dbReference type="RefSeq" id="WP_117443105.1">
    <property type="nucleotide sequence ID" value="NZ_JAJFEN010000101.1"/>
</dbReference>